<reference evidence="3" key="2">
    <citation type="submission" date="2020-09" db="EMBL/GenBank/DDBJ databases">
        <authorList>
            <person name="Sun Q."/>
            <person name="Zhou Y."/>
        </authorList>
    </citation>
    <scope>NUCLEOTIDE SEQUENCE</scope>
    <source>
        <strain evidence="3">CGMCC 1.15958</strain>
    </source>
</reference>
<dbReference type="CDD" id="cd01610">
    <property type="entry name" value="PAP2_like"/>
    <property type="match status" value="1"/>
</dbReference>
<dbReference type="Proteomes" id="UP000609064">
    <property type="component" value="Unassembled WGS sequence"/>
</dbReference>
<dbReference type="Pfam" id="PF01569">
    <property type="entry name" value="PAP2"/>
    <property type="match status" value="1"/>
</dbReference>
<gene>
    <name evidence="3" type="ORF">GCM10011514_47450</name>
</gene>
<dbReference type="SUPFAM" id="SSF48317">
    <property type="entry name" value="Acid phosphatase/Vanadium-dependent haloperoxidase"/>
    <property type="match status" value="1"/>
</dbReference>
<dbReference type="PANTHER" id="PTHR14969:SF13">
    <property type="entry name" value="AT30094P"/>
    <property type="match status" value="1"/>
</dbReference>
<evidence type="ECO:0000256" key="1">
    <source>
        <dbReference type="SAM" id="Phobius"/>
    </source>
</evidence>
<dbReference type="InterPro" id="IPR036938">
    <property type="entry name" value="PAP2/HPO_sf"/>
</dbReference>
<keyword evidence="4" id="KW-1185">Reference proteome</keyword>
<accession>A0A916Z5W6</accession>
<feature type="transmembrane region" description="Helical" evidence="1">
    <location>
        <begin position="101"/>
        <end position="119"/>
    </location>
</feature>
<comment type="caution">
    <text evidence="3">The sequence shown here is derived from an EMBL/GenBank/DDBJ whole genome shotgun (WGS) entry which is preliminary data.</text>
</comment>
<keyword evidence="1" id="KW-1133">Transmembrane helix</keyword>
<name>A0A916Z5W6_9BACT</name>
<keyword evidence="1" id="KW-0472">Membrane</keyword>
<keyword evidence="1" id="KW-0812">Transmembrane</keyword>
<feature type="domain" description="Phosphatidic acid phosphatase type 2/haloperoxidase" evidence="2">
    <location>
        <begin position="48"/>
        <end position="166"/>
    </location>
</feature>
<evidence type="ECO:0000259" key="2">
    <source>
        <dbReference type="SMART" id="SM00014"/>
    </source>
</evidence>
<sequence>MFWINRHHNSLSDSFFRYVTLLGEDTIWFSFLCALAYDNYVRENDRSYAIKVLLISWLSKVLVSVSLKNIFNYPRPIEVYQHSGQAIHLVDGVTMHHWQSFPSGHTMTAFGFACVCLFVQKKKSPAIVALLIAMLVGYSRMYLFQHFPRDVFAGSVLGVGIPPALKGAKMLFLNVKKHYL</sequence>
<feature type="transmembrane region" description="Helical" evidence="1">
    <location>
        <begin position="48"/>
        <end position="67"/>
    </location>
</feature>
<dbReference type="InterPro" id="IPR000326">
    <property type="entry name" value="PAP2/HPO"/>
</dbReference>
<reference evidence="3" key="1">
    <citation type="journal article" date="2014" name="Int. J. Syst. Evol. Microbiol.">
        <title>Complete genome sequence of Corynebacterium casei LMG S-19264T (=DSM 44701T), isolated from a smear-ripened cheese.</title>
        <authorList>
            <consortium name="US DOE Joint Genome Institute (JGI-PGF)"/>
            <person name="Walter F."/>
            <person name="Albersmeier A."/>
            <person name="Kalinowski J."/>
            <person name="Ruckert C."/>
        </authorList>
    </citation>
    <scope>NUCLEOTIDE SEQUENCE</scope>
    <source>
        <strain evidence="3">CGMCC 1.15958</strain>
    </source>
</reference>
<evidence type="ECO:0000313" key="4">
    <source>
        <dbReference type="Proteomes" id="UP000609064"/>
    </source>
</evidence>
<proteinExistence type="predicted"/>
<dbReference type="AlphaFoldDB" id="A0A916Z5W6"/>
<protein>
    <recommendedName>
        <fullName evidence="2">Phosphatidic acid phosphatase type 2/haloperoxidase domain-containing protein</fullName>
    </recommendedName>
</protein>
<dbReference type="EMBL" id="BMKK01000013">
    <property type="protein sequence ID" value="GGD77991.1"/>
    <property type="molecule type" value="Genomic_DNA"/>
</dbReference>
<dbReference type="Gene3D" id="1.20.144.10">
    <property type="entry name" value="Phosphatidic acid phosphatase type 2/haloperoxidase"/>
    <property type="match status" value="1"/>
</dbReference>
<feature type="transmembrane region" description="Helical" evidence="1">
    <location>
        <begin position="151"/>
        <end position="172"/>
    </location>
</feature>
<dbReference type="PANTHER" id="PTHR14969">
    <property type="entry name" value="SPHINGOSINE-1-PHOSPHATE PHOSPHOHYDROLASE"/>
    <property type="match status" value="1"/>
</dbReference>
<dbReference type="SMART" id="SM00014">
    <property type="entry name" value="acidPPc"/>
    <property type="match status" value="1"/>
</dbReference>
<organism evidence="3 4">
    <name type="scientific">Emticicia aquatilis</name>
    <dbReference type="NCBI Taxonomy" id="1537369"/>
    <lineage>
        <taxon>Bacteria</taxon>
        <taxon>Pseudomonadati</taxon>
        <taxon>Bacteroidota</taxon>
        <taxon>Cytophagia</taxon>
        <taxon>Cytophagales</taxon>
        <taxon>Leadbetterellaceae</taxon>
        <taxon>Emticicia</taxon>
    </lineage>
</organism>
<evidence type="ECO:0000313" key="3">
    <source>
        <dbReference type="EMBL" id="GGD77991.1"/>
    </source>
</evidence>
<feature type="transmembrane region" description="Helical" evidence="1">
    <location>
        <begin position="15"/>
        <end position="36"/>
    </location>
</feature>
<feature type="transmembrane region" description="Helical" evidence="1">
    <location>
        <begin position="126"/>
        <end position="145"/>
    </location>
</feature>